<feature type="transmembrane region" description="Helical" evidence="6">
    <location>
        <begin position="187"/>
        <end position="204"/>
    </location>
</feature>
<feature type="transmembrane region" description="Helical" evidence="6">
    <location>
        <begin position="274"/>
        <end position="294"/>
    </location>
</feature>
<feature type="transmembrane region" description="Helical" evidence="6">
    <location>
        <begin position="36"/>
        <end position="57"/>
    </location>
</feature>
<protein>
    <submittedName>
        <fullName evidence="8">Transporter</fullName>
    </submittedName>
</protein>
<dbReference type="PANTHER" id="PTHR32322:SF2">
    <property type="entry name" value="EAMA DOMAIN-CONTAINING PROTEIN"/>
    <property type="match status" value="1"/>
</dbReference>
<dbReference type="InterPro" id="IPR037185">
    <property type="entry name" value="EmrE-like"/>
</dbReference>
<accession>A0A0R2FDH1</accession>
<evidence type="ECO:0000256" key="6">
    <source>
        <dbReference type="SAM" id="Phobius"/>
    </source>
</evidence>
<evidence type="ECO:0000259" key="7">
    <source>
        <dbReference type="Pfam" id="PF00892"/>
    </source>
</evidence>
<gene>
    <name evidence="8" type="ORF">FC75_GL001551</name>
</gene>
<dbReference type="InterPro" id="IPR050638">
    <property type="entry name" value="AA-Vitamin_Transporters"/>
</dbReference>
<dbReference type="PANTHER" id="PTHR32322">
    <property type="entry name" value="INNER MEMBRANE TRANSPORTER"/>
    <property type="match status" value="1"/>
</dbReference>
<dbReference type="RefSeq" id="WP_054662165.1">
    <property type="nucleotide sequence ID" value="NZ_AYZJ01000028.1"/>
</dbReference>
<dbReference type="STRING" id="1423730.FC75_GL001551"/>
<feature type="transmembrane region" description="Helical" evidence="6">
    <location>
        <begin position="216"/>
        <end position="237"/>
    </location>
</feature>
<feature type="transmembrane region" description="Helical" evidence="6">
    <location>
        <begin position="161"/>
        <end position="180"/>
    </location>
</feature>
<proteinExistence type="inferred from homology"/>
<keyword evidence="3 6" id="KW-0812">Transmembrane</keyword>
<evidence type="ECO:0000256" key="4">
    <source>
        <dbReference type="ARBA" id="ARBA00022989"/>
    </source>
</evidence>
<evidence type="ECO:0000313" key="9">
    <source>
        <dbReference type="Proteomes" id="UP000050865"/>
    </source>
</evidence>
<dbReference type="Pfam" id="PF00892">
    <property type="entry name" value="EamA"/>
    <property type="match status" value="2"/>
</dbReference>
<dbReference type="OrthoDB" id="9810818at2"/>
<dbReference type="Proteomes" id="UP000050865">
    <property type="component" value="Unassembled WGS sequence"/>
</dbReference>
<evidence type="ECO:0000256" key="2">
    <source>
        <dbReference type="ARBA" id="ARBA00007362"/>
    </source>
</evidence>
<feature type="transmembrane region" description="Helical" evidence="6">
    <location>
        <begin position="73"/>
        <end position="92"/>
    </location>
</feature>
<feature type="transmembrane region" description="Helical" evidence="6">
    <location>
        <begin position="131"/>
        <end position="155"/>
    </location>
</feature>
<evidence type="ECO:0000256" key="1">
    <source>
        <dbReference type="ARBA" id="ARBA00004127"/>
    </source>
</evidence>
<name>A0A0R2FDH1_9LACO</name>
<evidence type="ECO:0000256" key="3">
    <source>
        <dbReference type="ARBA" id="ARBA00022692"/>
    </source>
</evidence>
<dbReference type="InterPro" id="IPR000620">
    <property type="entry name" value="EamA_dom"/>
</dbReference>
<feature type="domain" description="EamA" evidence="7">
    <location>
        <begin position="7"/>
        <end position="145"/>
    </location>
</feature>
<dbReference type="PATRIC" id="fig|1423730.4.peg.1626"/>
<keyword evidence="4 6" id="KW-1133">Transmembrane helix</keyword>
<dbReference type="PROSITE" id="PS51257">
    <property type="entry name" value="PROKAR_LIPOPROTEIN"/>
    <property type="match status" value="1"/>
</dbReference>
<keyword evidence="9" id="KW-1185">Reference proteome</keyword>
<comment type="similarity">
    <text evidence="2">Belongs to the EamA transporter family.</text>
</comment>
<feature type="transmembrane region" description="Helical" evidence="6">
    <location>
        <begin position="98"/>
        <end position="119"/>
    </location>
</feature>
<dbReference type="AlphaFoldDB" id="A0A0R2FDH1"/>
<keyword evidence="5 6" id="KW-0472">Membrane</keyword>
<dbReference type="GO" id="GO:0016020">
    <property type="term" value="C:membrane"/>
    <property type="evidence" value="ECO:0007669"/>
    <property type="project" value="UniProtKB-SubCell"/>
</dbReference>
<comment type="caution">
    <text evidence="8">The sequence shown here is derived from an EMBL/GenBank/DDBJ whole genome shotgun (WGS) entry which is preliminary data.</text>
</comment>
<evidence type="ECO:0000313" key="8">
    <source>
        <dbReference type="EMBL" id="KRN23351.1"/>
    </source>
</evidence>
<dbReference type="SUPFAM" id="SSF103481">
    <property type="entry name" value="Multidrug resistance efflux transporter EmrE"/>
    <property type="match status" value="2"/>
</dbReference>
<evidence type="ECO:0000256" key="5">
    <source>
        <dbReference type="ARBA" id="ARBA00023136"/>
    </source>
</evidence>
<sequence>MHNKRLLGLGLAIFGSCLWGVSGPASEVLFQQGTDVAWLISAKMLIAGILTMAFAWLREGKQIFAPWQNKHDAWQMTIFILFGMITMQFIYFKAVEVANAPTATTLQYLSPVVILLILAVQTRQLPRRIDVLVIAMAMFGTLLVVTKGHLTTLAISPSALMWGLGAALAAALYTLLPAGLLAHYSPLVVVGWAQLIGGLLMTLYRPLWIGVPHLNGLGWGAFGFVVIFGTLIAYLAYLASLRYISATAAGLLDAFEPIGATITSVLFLHLHLGFAELLGTAVIIGTVFLMAATGPKAPKTVKPRDPAA</sequence>
<reference evidence="8 9" key="1">
    <citation type="journal article" date="2015" name="Genome Announc.">
        <title>Expanding the biotechnology potential of lactobacilli through comparative genomics of 213 strains and associated genera.</title>
        <authorList>
            <person name="Sun Z."/>
            <person name="Harris H.M."/>
            <person name="McCann A."/>
            <person name="Guo C."/>
            <person name="Argimon S."/>
            <person name="Zhang W."/>
            <person name="Yang X."/>
            <person name="Jeffery I.B."/>
            <person name="Cooney J.C."/>
            <person name="Kagawa T.F."/>
            <person name="Liu W."/>
            <person name="Song Y."/>
            <person name="Salvetti E."/>
            <person name="Wrobel A."/>
            <person name="Rasinkangas P."/>
            <person name="Parkhill J."/>
            <person name="Rea M.C."/>
            <person name="O'Sullivan O."/>
            <person name="Ritari J."/>
            <person name="Douillard F.P."/>
            <person name="Paul Ross R."/>
            <person name="Yang R."/>
            <person name="Briner A.E."/>
            <person name="Felis G.E."/>
            <person name="de Vos W.M."/>
            <person name="Barrangou R."/>
            <person name="Klaenhammer T.R."/>
            <person name="Caufield P.W."/>
            <person name="Cui Y."/>
            <person name="Zhang H."/>
            <person name="O'Toole P.W."/>
        </authorList>
    </citation>
    <scope>NUCLEOTIDE SEQUENCE [LARGE SCALE GENOMIC DNA]</scope>
    <source>
        <strain evidence="8 9">DSM 22697</strain>
    </source>
</reference>
<organism evidence="8 9">
    <name type="scientific">Lacticaseibacillus camelliae DSM 22697 = JCM 13995</name>
    <dbReference type="NCBI Taxonomy" id="1423730"/>
    <lineage>
        <taxon>Bacteria</taxon>
        <taxon>Bacillati</taxon>
        <taxon>Bacillota</taxon>
        <taxon>Bacilli</taxon>
        <taxon>Lactobacillales</taxon>
        <taxon>Lactobacillaceae</taxon>
        <taxon>Lacticaseibacillus</taxon>
    </lineage>
</organism>
<feature type="domain" description="EamA" evidence="7">
    <location>
        <begin position="159"/>
        <end position="290"/>
    </location>
</feature>
<dbReference type="EMBL" id="AYZJ01000028">
    <property type="protein sequence ID" value="KRN23351.1"/>
    <property type="molecule type" value="Genomic_DNA"/>
</dbReference>
<comment type="subcellular location">
    <subcellularLocation>
        <location evidence="1">Endomembrane system</location>
        <topology evidence="1">Multi-pass membrane protein</topology>
    </subcellularLocation>
</comment>